<reference evidence="2" key="2">
    <citation type="submission" date="2015-01" db="EMBL/GenBank/DDBJ databases">
        <title>Evolutionary Origins and Diversification of the Mycorrhizal Mutualists.</title>
        <authorList>
            <consortium name="DOE Joint Genome Institute"/>
            <consortium name="Mycorrhizal Genomics Consortium"/>
            <person name="Kohler A."/>
            <person name="Kuo A."/>
            <person name="Nagy L.G."/>
            <person name="Floudas D."/>
            <person name="Copeland A."/>
            <person name="Barry K.W."/>
            <person name="Cichocki N."/>
            <person name="Veneault-Fourrey C."/>
            <person name="LaButti K."/>
            <person name="Lindquist E.A."/>
            <person name="Lipzen A."/>
            <person name="Lundell T."/>
            <person name="Morin E."/>
            <person name="Murat C."/>
            <person name="Riley R."/>
            <person name="Ohm R."/>
            <person name="Sun H."/>
            <person name="Tunlid A."/>
            <person name="Henrissat B."/>
            <person name="Grigoriev I.V."/>
            <person name="Hibbett D.S."/>
            <person name="Martin F."/>
        </authorList>
    </citation>
    <scope>NUCLEOTIDE SEQUENCE [LARGE SCALE GENOMIC DNA]</scope>
    <source>
        <strain evidence="2">Ve08.2h10</strain>
    </source>
</reference>
<dbReference type="AlphaFoldDB" id="A0A0D0CH76"/>
<reference evidence="1 2" key="1">
    <citation type="submission" date="2014-04" db="EMBL/GenBank/DDBJ databases">
        <authorList>
            <consortium name="DOE Joint Genome Institute"/>
            <person name="Kuo A."/>
            <person name="Kohler A."/>
            <person name="Jargeat P."/>
            <person name="Nagy L.G."/>
            <person name="Floudas D."/>
            <person name="Copeland A."/>
            <person name="Barry K.W."/>
            <person name="Cichocki N."/>
            <person name="Veneault-Fourrey C."/>
            <person name="LaButti K."/>
            <person name="Lindquist E.A."/>
            <person name="Lipzen A."/>
            <person name="Lundell T."/>
            <person name="Morin E."/>
            <person name="Murat C."/>
            <person name="Sun H."/>
            <person name="Tunlid A."/>
            <person name="Henrissat B."/>
            <person name="Grigoriev I.V."/>
            <person name="Hibbett D.S."/>
            <person name="Martin F."/>
            <person name="Nordberg H.P."/>
            <person name="Cantor M.N."/>
            <person name="Hua S.X."/>
        </authorList>
    </citation>
    <scope>NUCLEOTIDE SEQUENCE [LARGE SCALE GENOMIC DNA]</scope>
    <source>
        <strain evidence="1 2">Ve08.2h10</strain>
    </source>
</reference>
<dbReference type="Proteomes" id="UP000054538">
    <property type="component" value="Unassembled WGS sequence"/>
</dbReference>
<dbReference type="HOGENOM" id="CLU_2073915_0_0_1"/>
<sequence length="118" mass="13148">MELSILGAFQFPPGAHNLIQTIMVHIILLEADLDPQLHLTTHTCDMIIPDQPSPAYIGKLTVPLPDHNEPESITLQQSDITKYFNHINDVNALSELPFYSDPLHTGPDHPNLQLGIHT</sequence>
<name>A0A0D0CH76_9AGAM</name>
<keyword evidence="2" id="KW-1185">Reference proteome</keyword>
<dbReference type="InParanoid" id="A0A0D0CH76"/>
<protein>
    <submittedName>
        <fullName evidence="1">Uncharacterized protein</fullName>
    </submittedName>
</protein>
<evidence type="ECO:0000313" key="1">
    <source>
        <dbReference type="EMBL" id="KIK74608.1"/>
    </source>
</evidence>
<proteinExistence type="predicted"/>
<organism evidence="1 2">
    <name type="scientific">Paxillus rubicundulus Ve08.2h10</name>
    <dbReference type="NCBI Taxonomy" id="930991"/>
    <lineage>
        <taxon>Eukaryota</taxon>
        <taxon>Fungi</taxon>
        <taxon>Dikarya</taxon>
        <taxon>Basidiomycota</taxon>
        <taxon>Agaricomycotina</taxon>
        <taxon>Agaricomycetes</taxon>
        <taxon>Agaricomycetidae</taxon>
        <taxon>Boletales</taxon>
        <taxon>Paxilineae</taxon>
        <taxon>Paxillaceae</taxon>
        <taxon>Paxillus</taxon>
    </lineage>
</organism>
<evidence type="ECO:0000313" key="2">
    <source>
        <dbReference type="Proteomes" id="UP000054538"/>
    </source>
</evidence>
<accession>A0A0D0CH76</accession>
<gene>
    <name evidence="1" type="ORF">PAXRUDRAFT_19704</name>
</gene>
<dbReference type="EMBL" id="KN828708">
    <property type="protein sequence ID" value="KIK74608.1"/>
    <property type="molecule type" value="Genomic_DNA"/>
</dbReference>